<feature type="transmembrane region" description="Helical" evidence="7">
    <location>
        <begin position="12"/>
        <end position="41"/>
    </location>
</feature>
<dbReference type="InterPro" id="IPR002758">
    <property type="entry name" value="Cation_antiport_E"/>
</dbReference>
<accession>A0ABU2HU84</accession>
<protein>
    <submittedName>
        <fullName evidence="8">Na+/H+ antiporter subunit E</fullName>
    </submittedName>
</protein>
<comment type="subcellular location">
    <subcellularLocation>
        <location evidence="1">Cell membrane</location>
        <topology evidence="1">Multi-pass membrane protein</topology>
    </subcellularLocation>
</comment>
<keyword evidence="5 7" id="KW-1133">Transmembrane helix</keyword>
<evidence type="ECO:0000256" key="1">
    <source>
        <dbReference type="ARBA" id="ARBA00004651"/>
    </source>
</evidence>
<keyword evidence="3" id="KW-1003">Cell membrane</keyword>
<keyword evidence="4 7" id="KW-0812">Transmembrane</keyword>
<dbReference type="Proteomes" id="UP001269144">
    <property type="component" value="Unassembled WGS sequence"/>
</dbReference>
<dbReference type="NCBIfam" id="NF006520">
    <property type="entry name" value="PRK08965.1-4"/>
    <property type="match status" value="1"/>
</dbReference>
<dbReference type="PANTHER" id="PTHR34584">
    <property type="entry name" value="NA(+)/H(+) ANTIPORTER SUBUNIT E1"/>
    <property type="match status" value="1"/>
</dbReference>
<keyword evidence="6 7" id="KW-0472">Membrane</keyword>
<evidence type="ECO:0000256" key="5">
    <source>
        <dbReference type="ARBA" id="ARBA00022989"/>
    </source>
</evidence>
<evidence type="ECO:0000313" key="8">
    <source>
        <dbReference type="EMBL" id="MDS9468302.1"/>
    </source>
</evidence>
<name>A0ABU2HU84_9RHOB</name>
<evidence type="ECO:0000256" key="7">
    <source>
        <dbReference type="SAM" id="Phobius"/>
    </source>
</evidence>
<dbReference type="PANTHER" id="PTHR34584:SF1">
    <property type="entry name" value="NA(+)_H(+) ANTIPORTER SUBUNIT E1"/>
    <property type="match status" value="1"/>
</dbReference>
<evidence type="ECO:0000256" key="6">
    <source>
        <dbReference type="ARBA" id="ARBA00023136"/>
    </source>
</evidence>
<evidence type="ECO:0000256" key="4">
    <source>
        <dbReference type="ARBA" id="ARBA00022692"/>
    </source>
</evidence>
<evidence type="ECO:0000256" key="3">
    <source>
        <dbReference type="ARBA" id="ARBA00022475"/>
    </source>
</evidence>
<comment type="similarity">
    <text evidence="2">Belongs to the CPA3 antiporters (TC 2.A.63) subunit E family.</text>
</comment>
<comment type="caution">
    <text evidence="8">The sequence shown here is derived from an EMBL/GenBank/DDBJ whole genome shotgun (WGS) entry which is preliminary data.</text>
</comment>
<dbReference type="EMBL" id="JAVQLW010000001">
    <property type="protein sequence ID" value="MDS9468302.1"/>
    <property type="molecule type" value="Genomic_DNA"/>
</dbReference>
<dbReference type="Pfam" id="PF01899">
    <property type="entry name" value="MNHE"/>
    <property type="match status" value="1"/>
</dbReference>
<dbReference type="PIRSF" id="PIRSF019239">
    <property type="entry name" value="MrpE"/>
    <property type="match status" value="1"/>
</dbReference>
<dbReference type="RefSeq" id="WP_311160486.1">
    <property type="nucleotide sequence ID" value="NZ_JAVQLW010000001.1"/>
</dbReference>
<evidence type="ECO:0000313" key="9">
    <source>
        <dbReference type="Proteomes" id="UP001269144"/>
    </source>
</evidence>
<keyword evidence="9" id="KW-1185">Reference proteome</keyword>
<sequence>MRQAIPHPLLSAALVLMWMMLTRFSLGHLALGSIVALFAGWTVARLHPPRPRIRRWSAIPRLMAVVSVDIFRSNLAVARVLLLGPDHPRYHSGFVELRLKLRDQNAIALLAIILTATPGTAWLEYEREDGRLLLHVLDLRSGDDWQALIHDRYEALLMEIFE</sequence>
<proteinExistence type="inferred from homology"/>
<gene>
    <name evidence="8" type="ORF">RGQ15_12070</name>
</gene>
<evidence type="ECO:0000256" key="2">
    <source>
        <dbReference type="ARBA" id="ARBA00006228"/>
    </source>
</evidence>
<reference evidence="9" key="1">
    <citation type="submission" date="2023-07" db="EMBL/GenBank/DDBJ databases">
        <title>Paracoccus sp. MBLB3053 whole genome sequence.</title>
        <authorList>
            <person name="Hwang C.Y."/>
            <person name="Cho E.-S."/>
            <person name="Seo M.-J."/>
        </authorList>
    </citation>
    <scope>NUCLEOTIDE SEQUENCE [LARGE SCALE GENOMIC DNA]</scope>
    <source>
        <strain evidence="9">MBLB3053</strain>
    </source>
</reference>
<organism evidence="8 9">
    <name type="scientific">Paracoccus aurantius</name>
    <dbReference type="NCBI Taxonomy" id="3073814"/>
    <lineage>
        <taxon>Bacteria</taxon>
        <taxon>Pseudomonadati</taxon>
        <taxon>Pseudomonadota</taxon>
        <taxon>Alphaproteobacteria</taxon>
        <taxon>Rhodobacterales</taxon>
        <taxon>Paracoccaceae</taxon>
        <taxon>Paracoccus</taxon>
    </lineage>
</organism>